<feature type="domain" description="Beta-lactamase-related" evidence="3">
    <location>
        <begin position="81"/>
        <end position="379"/>
    </location>
</feature>
<dbReference type="OrthoDB" id="9809635at2"/>
<dbReference type="InterPro" id="IPR050789">
    <property type="entry name" value="Diverse_Enzym_Activities"/>
</dbReference>
<name>A0A2U1ZXN9_9MICO</name>
<feature type="region of interest" description="Disordered" evidence="1">
    <location>
        <begin position="26"/>
        <end position="57"/>
    </location>
</feature>
<evidence type="ECO:0000256" key="1">
    <source>
        <dbReference type="SAM" id="MobiDB-lite"/>
    </source>
</evidence>
<dbReference type="EMBL" id="PYHR01000002">
    <property type="protein sequence ID" value="PWD51757.1"/>
    <property type="molecule type" value="Genomic_DNA"/>
</dbReference>
<comment type="caution">
    <text evidence="4">The sequence shown here is derived from an EMBL/GenBank/DDBJ whole genome shotgun (WGS) entry which is preliminary data.</text>
</comment>
<gene>
    <name evidence="4" type="ORF">C8046_14980</name>
</gene>
<evidence type="ECO:0000313" key="5">
    <source>
        <dbReference type="Proteomes" id="UP000245166"/>
    </source>
</evidence>
<dbReference type="Gene3D" id="3.40.710.10">
    <property type="entry name" value="DD-peptidase/beta-lactamase superfamily"/>
    <property type="match status" value="1"/>
</dbReference>
<feature type="signal peptide" evidence="2">
    <location>
        <begin position="1"/>
        <end position="22"/>
    </location>
</feature>
<reference evidence="4 5" key="1">
    <citation type="submission" date="2018-03" db="EMBL/GenBank/DDBJ databases">
        <title>Genome assembly of novel Miniimonas species PCH200.</title>
        <authorList>
            <person name="Thakur V."/>
            <person name="Kumar V."/>
            <person name="Singh D."/>
        </authorList>
    </citation>
    <scope>NUCLEOTIDE SEQUENCE [LARGE SCALE GENOMIC DNA]</scope>
    <source>
        <strain evidence="4 5">PCH200</strain>
    </source>
</reference>
<evidence type="ECO:0000256" key="2">
    <source>
        <dbReference type="SAM" id="SignalP"/>
    </source>
</evidence>
<feature type="chain" id="PRO_5038852179" evidence="2">
    <location>
        <begin position="23"/>
        <end position="405"/>
    </location>
</feature>
<protein>
    <submittedName>
        <fullName evidence="4">Alkaline D-peptidase</fullName>
    </submittedName>
</protein>
<dbReference type="SUPFAM" id="SSF56601">
    <property type="entry name" value="beta-lactamase/transpeptidase-like"/>
    <property type="match status" value="1"/>
</dbReference>
<feature type="region of interest" description="Disordered" evidence="1">
    <location>
        <begin position="85"/>
        <end position="106"/>
    </location>
</feature>
<dbReference type="Pfam" id="PF00144">
    <property type="entry name" value="Beta-lactamase"/>
    <property type="match status" value="1"/>
</dbReference>
<accession>A0A2U1ZXN9</accession>
<keyword evidence="2" id="KW-0732">Signal</keyword>
<organism evidence="4 5">
    <name type="scientific">Serinibacter arcticus</name>
    <dbReference type="NCBI Taxonomy" id="1655435"/>
    <lineage>
        <taxon>Bacteria</taxon>
        <taxon>Bacillati</taxon>
        <taxon>Actinomycetota</taxon>
        <taxon>Actinomycetes</taxon>
        <taxon>Micrococcales</taxon>
        <taxon>Beutenbergiaceae</taxon>
        <taxon>Serinibacter</taxon>
    </lineage>
</organism>
<keyword evidence="5" id="KW-1185">Reference proteome</keyword>
<dbReference type="PROSITE" id="PS51257">
    <property type="entry name" value="PROKAR_LIPOPROTEIN"/>
    <property type="match status" value="1"/>
</dbReference>
<dbReference type="RefSeq" id="WP_109230138.1">
    <property type="nucleotide sequence ID" value="NZ_PYHR01000002.1"/>
</dbReference>
<evidence type="ECO:0000313" key="4">
    <source>
        <dbReference type="EMBL" id="PWD51757.1"/>
    </source>
</evidence>
<dbReference type="Proteomes" id="UP000245166">
    <property type="component" value="Unassembled WGS sequence"/>
</dbReference>
<evidence type="ECO:0000259" key="3">
    <source>
        <dbReference type="Pfam" id="PF00144"/>
    </source>
</evidence>
<proteinExistence type="predicted"/>
<dbReference type="PANTHER" id="PTHR43283">
    <property type="entry name" value="BETA-LACTAMASE-RELATED"/>
    <property type="match status" value="1"/>
</dbReference>
<sequence>MSTTPVRTRRLAALLTTGALLAGCAAGSEPGDATPTAEEPSASSSSPGETSAPTGSGLAPEVEAALDAVIEAGAVAVQIEVRDGDDVTSAARGTADLTSGREASPDDAVRIASISKTAVAVVVLQLVEAGSLELDTTVQEVLPGLLRAAPADVTVRQLLEHSSGMPNYTEVLAPDVTTALTGLGEPRTAQDLVELSQQQPWVAEPGSGFHYSHVGYTVLGLLAESVTGQPMRELLAERVIEPVGMTSTSYPTDETLPDDALRGYLAVDGEPVETTGGPPWFWSDGAALVSTVGDVGAMIAALGRGELLEPATVEQMHDVGDDGYGFGVLAGGDACPSASPGGAPALVYGQRGNGFGYNSLTLGSPDGERVVTVAYTGGTFDPATDPVFPPVNQLVAVALGSTCGV</sequence>
<dbReference type="AlphaFoldDB" id="A0A2U1ZXN9"/>
<dbReference type="InterPro" id="IPR012338">
    <property type="entry name" value="Beta-lactam/transpept-like"/>
</dbReference>
<dbReference type="InterPro" id="IPR001466">
    <property type="entry name" value="Beta-lactam-related"/>
</dbReference>